<evidence type="ECO:0000259" key="6">
    <source>
        <dbReference type="Pfam" id="PF00298"/>
    </source>
</evidence>
<dbReference type="SUPFAM" id="SSF46906">
    <property type="entry name" value="Ribosomal protein L11, C-terminal domain"/>
    <property type="match status" value="1"/>
</dbReference>
<dbReference type="InterPro" id="IPR036769">
    <property type="entry name" value="Ribosomal_uL11_C_sf"/>
</dbReference>
<evidence type="ECO:0000256" key="1">
    <source>
        <dbReference type="ARBA" id="ARBA00010537"/>
    </source>
</evidence>
<feature type="non-terminal residue" evidence="7">
    <location>
        <position position="105"/>
    </location>
</feature>
<dbReference type="GO" id="GO:0022625">
    <property type="term" value="C:cytosolic large ribosomal subunit"/>
    <property type="evidence" value="ECO:0007669"/>
    <property type="project" value="TreeGrafter"/>
</dbReference>
<dbReference type="Pfam" id="PF00298">
    <property type="entry name" value="Ribosomal_L11"/>
    <property type="match status" value="1"/>
</dbReference>
<organism evidence="7">
    <name type="scientific">Ascaris suum</name>
    <name type="common">Pig roundworm</name>
    <name type="synonym">Ascaris lumbricoides</name>
    <dbReference type="NCBI Taxonomy" id="6253"/>
    <lineage>
        <taxon>Eukaryota</taxon>
        <taxon>Metazoa</taxon>
        <taxon>Ecdysozoa</taxon>
        <taxon>Nematoda</taxon>
        <taxon>Chromadorea</taxon>
        <taxon>Rhabditida</taxon>
        <taxon>Spirurina</taxon>
        <taxon>Ascaridomorpha</taxon>
        <taxon>Ascaridoidea</taxon>
        <taxon>Ascarididae</taxon>
        <taxon>Ascaris</taxon>
    </lineage>
</organism>
<comment type="similarity">
    <text evidence="1">Belongs to the universal ribosomal protein uL11 family.</text>
</comment>
<dbReference type="AlphaFoldDB" id="F1LFP3"/>
<dbReference type="GO" id="GO:0003735">
    <property type="term" value="F:structural constituent of ribosome"/>
    <property type="evidence" value="ECO:0007669"/>
    <property type="project" value="InterPro"/>
</dbReference>
<dbReference type="InterPro" id="IPR020783">
    <property type="entry name" value="Ribosomal_uL11_C"/>
</dbReference>
<evidence type="ECO:0000256" key="3">
    <source>
        <dbReference type="ARBA" id="ARBA00023274"/>
    </source>
</evidence>
<evidence type="ECO:0000256" key="2">
    <source>
        <dbReference type="ARBA" id="ARBA00022980"/>
    </source>
</evidence>
<dbReference type="InterPro" id="IPR020785">
    <property type="entry name" value="Ribosomal_uL11_CS"/>
</dbReference>
<evidence type="ECO:0000313" key="7">
    <source>
        <dbReference type="EMBL" id="ADY48947.1"/>
    </source>
</evidence>
<dbReference type="PROSITE" id="PS00359">
    <property type="entry name" value="RIBOSOMAL_L11"/>
    <property type="match status" value="1"/>
</dbReference>
<keyword evidence="2 7" id="KW-0689">Ribosomal protein</keyword>
<sequence length="105" mass="11450">MAIGAVLFTRNVVCCQAMLNELDSGIKVRISWMYLPVDIVSVKHSADLSIDQIINIARQMRPRSMAKKLEGTVKEILGTAQSVGCTVNGSSFSAIQLSTTSHFHI</sequence>
<keyword evidence="3" id="KW-0687">Ribonucleoprotein</keyword>
<protein>
    <recommendedName>
        <fullName evidence="4">Large ribosomal subunit protein uL11</fullName>
    </recommendedName>
    <alternativeName>
        <fullName evidence="5">60S ribosomal protein L12</fullName>
    </alternativeName>
</protein>
<dbReference type="PANTHER" id="PTHR11661">
    <property type="entry name" value="60S RIBOSOMAL PROTEIN L12"/>
    <property type="match status" value="1"/>
</dbReference>
<dbReference type="InterPro" id="IPR000911">
    <property type="entry name" value="Ribosomal_uL11"/>
</dbReference>
<dbReference type="EMBL" id="JI211799">
    <property type="protein sequence ID" value="ADY48947.1"/>
    <property type="molecule type" value="mRNA"/>
</dbReference>
<proteinExistence type="evidence at transcript level"/>
<evidence type="ECO:0000256" key="5">
    <source>
        <dbReference type="ARBA" id="ARBA00035320"/>
    </source>
</evidence>
<feature type="domain" description="Large ribosomal subunit protein uL11 C-terminal" evidence="6">
    <location>
        <begin position="46"/>
        <end position="87"/>
    </location>
</feature>
<evidence type="ECO:0000256" key="4">
    <source>
        <dbReference type="ARBA" id="ARBA00035203"/>
    </source>
</evidence>
<dbReference type="GO" id="GO:0006412">
    <property type="term" value="P:translation"/>
    <property type="evidence" value="ECO:0007669"/>
    <property type="project" value="InterPro"/>
</dbReference>
<reference evidence="7" key="1">
    <citation type="journal article" date="2011" name="Genome Res.">
        <title>Deep small RNA sequencing from the nematode Ascaris reveals conservation, functional diversification, and novel developmental profiles.</title>
        <authorList>
            <person name="Wang J."/>
            <person name="Czech B."/>
            <person name="Crunk A."/>
            <person name="Wallace A."/>
            <person name="Mitreva M."/>
            <person name="Hannon G.J."/>
            <person name="Davis R.E."/>
        </authorList>
    </citation>
    <scope>NUCLEOTIDE SEQUENCE</scope>
</reference>
<name>F1LFP3_ASCSU</name>
<accession>F1LFP3</accession>
<dbReference type="Gene3D" id="1.10.10.250">
    <property type="entry name" value="Ribosomal protein L11, C-terminal domain"/>
    <property type="match status" value="1"/>
</dbReference>
<dbReference type="GO" id="GO:0070180">
    <property type="term" value="F:large ribosomal subunit rRNA binding"/>
    <property type="evidence" value="ECO:0007669"/>
    <property type="project" value="TreeGrafter"/>
</dbReference>
<dbReference type="PANTHER" id="PTHR11661:SF2">
    <property type="entry name" value="LARGE RIBOSOMAL SUBUNIT PROTEIN UL11"/>
    <property type="match status" value="1"/>
</dbReference>